<feature type="domain" description="Teneurin-like YD-shell" evidence="5">
    <location>
        <begin position="638"/>
        <end position="791"/>
    </location>
</feature>
<feature type="domain" description="Teneurin-like YD-shell" evidence="5">
    <location>
        <begin position="391"/>
        <end position="508"/>
    </location>
</feature>
<dbReference type="Gene3D" id="2.180.10.10">
    <property type="entry name" value="RHS repeat-associated core"/>
    <property type="match status" value="3"/>
</dbReference>
<organism evidence="6 7">
    <name type="scientific">Ramlibacter albus</name>
    <dbReference type="NCBI Taxonomy" id="2079448"/>
    <lineage>
        <taxon>Bacteria</taxon>
        <taxon>Pseudomonadati</taxon>
        <taxon>Pseudomonadota</taxon>
        <taxon>Betaproteobacteria</taxon>
        <taxon>Burkholderiales</taxon>
        <taxon>Comamonadaceae</taxon>
        <taxon>Ramlibacter</taxon>
    </lineage>
</organism>
<evidence type="ECO:0000259" key="4">
    <source>
        <dbReference type="Pfam" id="PF20148"/>
    </source>
</evidence>
<evidence type="ECO:0000256" key="2">
    <source>
        <dbReference type="SAM" id="SignalP"/>
    </source>
</evidence>
<dbReference type="Pfam" id="PF25023">
    <property type="entry name" value="TEN_YD-shell"/>
    <property type="match status" value="2"/>
</dbReference>
<dbReference type="InterPro" id="IPR001826">
    <property type="entry name" value="RHS"/>
</dbReference>
<feature type="domain" description="RHS protein conserved region" evidence="3">
    <location>
        <begin position="1379"/>
        <end position="1409"/>
    </location>
</feature>
<evidence type="ECO:0000259" key="5">
    <source>
        <dbReference type="Pfam" id="PF25023"/>
    </source>
</evidence>
<evidence type="ECO:0000313" key="7">
    <source>
        <dbReference type="Proteomes" id="UP000596827"/>
    </source>
</evidence>
<dbReference type="InterPro" id="IPR056823">
    <property type="entry name" value="TEN-like_YD-shell"/>
</dbReference>
<keyword evidence="1" id="KW-0677">Repeat</keyword>
<feature type="chain" id="PRO_5036989353" evidence="2">
    <location>
        <begin position="36"/>
        <end position="1621"/>
    </location>
</feature>
<comment type="caution">
    <text evidence="6">The sequence shown here is derived from an EMBL/GenBank/DDBJ whole genome shotgun (WGS) entry which is preliminary data.</text>
</comment>
<dbReference type="InterPro" id="IPR031325">
    <property type="entry name" value="RHS_repeat"/>
</dbReference>
<dbReference type="NCBIfam" id="TIGR01643">
    <property type="entry name" value="YD_repeat_2x"/>
    <property type="match status" value="6"/>
</dbReference>
<dbReference type="NCBIfam" id="TIGR03696">
    <property type="entry name" value="Rhs_assc_core"/>
    <property type="match status" value="1"/>
</dbReference>
<evidence type="ECO:0000256" key="1">
    <source>
        <dbReference type="ARBA" id="ARBA00022737"/>
    </source>
</evidence>
<protein>
    <submittedName>
        <fullName evidence="6">RHS repeat protein</fullName>
    </submittedName>
</protein>
<dbReference type="InterPro" id="IPR022385">
    <property type="entry name" value="Rhs_assc_core"/>
</dbReference>
<dbReference type="EMBL" id="JACORU010000002">
    <property type="protein sequence ID" value="MBC5764484.1"/>
    <property type="molecule type" value="Genomic_DNA"/>
</dbReference>
<sequence length="1621" mass="174252">MLTLLVARARASIRSIAPALLAAAFLIFPAQPAQAGGQVEVLSKCPASWWAASQRFTASCTKEAACTKYTGTRTFQGIYVSMSGNQYCEYTDGYRATLSGLYPEPGDYSCPANATLSFTSWGQYPQCFCNDGYLTQDGKTCTSPTPRTVASAGGTTIRAGDGPVVFTATVMQGTPKAGVMVLLYPYAGNFGGFGFDGSPYTDAQGQVRIKYTADWDLVGATRDATLAIECEGCSNRAIVKMTVMGRPARQAQMCHRTPRPIELTSGTKLLAEADLRGNSAHAIALTRHYASRWDETPAAGLGTNWSHSHAHRMVLGTQWRTVLYGDGTSSRFRNAAVPAGAGANWSCPAGVACDAPAVASQGAANWQADGNADTLVEGADRIVVKRMQDETVFEFDKGTGRVLAVRGRDGWGYTYAYSGGLLARVTNVFGRSLVFEYDSAARLVRVSGAGAAVGYSYDASGRLVRAAYSDGSSRSYLYEDARWPQAVTGLVDQNGQRWGNFAYDDKGRAVLSELAGGADRRSVSYGNQSTAVTDGLGTTRSYQYTRLFGATSGLALTQSSAPGGDGNGFAQRTLDANGLVVGEADFLGVTSLFTWDAARRLPTSETRAANRPDAQTTSTEWHPTMRLPVRVTQAGRVTELTYDSFGNVLTQTVTDTATGESRTWGWAYGANNLPATATDPKGGVWTFSYDSFGNRTGLRDPLGQVTSWTYDDADRVISQTDPTGLVTRYAYDLLGRVVTQERSGEVTRFAYTLAGQLASATLPNGYTVTYTYDAAQRLIGVVDSNGAVIAYTLDREGNRVRQEVKDAGGNIAQATSIVINALNQVAQLQGGSGQATQFGYDANGELVAETDPLNQTTTQSLDALHRPTVTTLADNATVRQAWNALDQLTQVVDPKGVATGYAVNAFGEVMRESSPDIGSITYTRNANGEVTQATDAKGQATRTERDTLGRATAVRYAAGTTTTFSYDAGGRIAKAEDKSGSTTFTRDLLGKPLTVAITANDNPANPSRFQVGYSYTSGDLTSVSYPSGLKVVYRRTGGRITGIDVLEPGKNKTPVAFITNLTHTALAQPRSWTWSNGDTAARTFNSDGRMTSNEFARYTWDAAGRMTGIVQDLWATRTVVSGTTTVAELYKAPITWTAGYDKRNRLISLERQGARSVYTYDANSNRLTAIETQGSDVDLEGSFDRAGLAQSADTSLKIADDSNRLLGFTQTLTRTLNGQPVSSTSSTVTYGIDANGSMTSDGLRKFIYDDTGRISRVEIIKDGEAAAIRYLHNWRGQRVFKSEPEVAQTLPSETELGNSFVNWLRKNFGWIFAKGNGANTSIGTAFVYGDGELPSWAMLGEYGNGSAAGRGSSEYIWLPTADGSAILVGMYRNGKLYAIHTDHLGTPLLITDSSKQVVWQWAYSAFGANLPSGVLATSTAGLLSVTEPEVVVNHRHSGQYYDFETTLIQNGLRTYDPRIRIGYLQPDPTGLFSGRNRFIYADVDPLRHIDPEGNVAIVPFMMWAAIGGAATWAVWTSTPSGQQAAQHMASAAGQAIDKICKPSIPDAEPGDLCQQLALAEAKAGAGEVIPIQLGDEPRLVAHYGKGPWVKKQHRHFCHRTGRMLTIHYFSNGKLNVELKFV</sequence>
<evidence type="ECO:0000313" key="6">
    <source>
        <dbReference type="EMBL" id="MBC5764484.1"/>
    </source>
</evidence>
<evidence type="ECO:0000259" key="3">
    <source>
        <dbReference type="Pfam" id="PF03527"/>
    </source>
</evidence>
<dbReference type="Pfam" id="PF05593">
    <property type="entry name" value="RHS_repeat"/>
    <property type="match status" value="2"/>
</dbReference>
<keyword evidence="2" id="KW-0732">Signal</keyword>
<feature type="domain" description="DUF6531" evidence="4">
    <location>
        <begin position="259"/>
        <end position="332"/>
    </location>
</feature>
<gene>
    <name evidence="6" type="ORF">H8R02_08485</name>
</gene>
<dbReference type="PANTHER" id="PTHR32305">
    <property type="match status" value="1"/>
</dbReference>
<reference evidence="6" key="1">
    <citation type="submission" date="2020-08" db="EMBL/GenBank/DDBJ databases">
        <title>Ramlibacter sp. GTP1 16S ribosomal RNA gene genome sequencing and assembly.</title>
        <authorList>
            <person name="Kang M."/>
        </authorList>
    </citation>
    <scope>NUCLEOTIDE SEQUENCE</scope>
    <source>
        <strain evidence="6">GTP1</strain>
    </source>
</reference>
<dbReference type="RefSeq" id="WP_187080954.1">
    <property type="nucleotide sequence ID" value="NZ_JACORU010000002.1"/>
</dbReference>
<proteinExistence type="predicted"/>
<accession>A0A923M817</accession>
<name>A0A923M817_9BURK</name>
<dbReference type="PANTHER" id="PTHR32305:SF15">
    <property type="entry name" value="PROTEIN RHSA-RELATED"/>
    <property type="match status" value="1"/>
</dbReference>
<dbReference type="Pfam" id="PF20148">
    <property type="entry name" value="DUF6531"/>
    <property type="match status" value="1"/>
</dbReference>
<dbReference type="InterPro" id="IPR045351">
    <property type="entry name" value="DUF6531"/>
</dbReference>
<keyword evidence="7" id="KW-1185">Reference proteome</keyword>
<feature type="signal peptide" evidence="2">
    <location>
        <begin position="1"/>
        <end position="35"/>
    </location>
</feature>
<dbReference type="InterPro" id="IPR050708">
    <property type="entry name" value="T6SS_VgrG/RHS"/>
</dbReference>
<dbReference type="Pfam" id="PF03527">
    <property type="entry name" value="RHS"/>
    <property type="match status" value="1"/>
</dbReference>
<dbReference type="InterPro" id="IPR006530">
    <property type="entry name" value="YD"/>
</dbReference>
<dbReference type="Proteomes" id="UP000596827">
    <property type="component" value="Unassembled WGS sequence"/>
</dbReference>